<comment type="caution">
    <text evidence="2">The sequence shown here is derived from an EMBL/GenBank/DDBJ whole genome shotgun (WGS) entry which is preliminary data.</text>
</comment>
<accession>X1UCP8</accession>
<dbReference type="Pfam" id="PF13439">
    <property type="entry name" value="Glyco_transf_4"/>
    <property type="match status" value="1"/>
</dbReference>
<sequence length="148" mass="16827">MAKDGISTHVFNVKNAYDKSAVGALIRYLKANEIDVLCTHDYRSHFIGFWALRNIKVKWVAFSRGWTKDDLKVRLFHIIDKIFIRFANHIVAVANSQKLKLIKLFVPEKKISIVHNAIDPDLFNDVTPIDLRANFGFPTNSVICISGG</sequence>
<gene>
    <name evidence="2" type="ORF">S12H4_42622</name>
</gene>
<organism evidence="2">
    <name type="scientific">marine sediment metagenome</name>
    <dbReference type="NCBI Taxonomy" id="412755"/>
    <lineage>
        <taxon>unclassified sequences</taxon>
        <taxon>metagenomes</taxon>
        <taxon>ecological metagenomes</taxon>
    </lineage>
</organism>
<evidence type="ECO:0000259" key="1">
    <source>
        <dbReference type="Pfam" id="PF13439"/>
    </source>
</evidence>
<protein>
    <recommendedName>
        <fullName evidence="1">Glycosyltransferase subfamily 4-like N-terminal domain-containing protein</fullName>
    </recommendedName>
</protein>
<dbReference type="EMBL" id="BARW01026101">
    <property type="protein sequence ID" value="GAJ15279.1"/>
    <property type="molecule type" value="Genomic_DNA"/>
</dbReference>
<dbReference type="SUPFAM" id="SSF53756">
    <property type="entry name" value="UDP-Glycosyltransferase/glycogen phosphorylase"/>
    <property type="match status" value="1"/>
</dbReference>
<proteinExistence type="predicted"/>
<feature type="domain" description="Glycosyltransferase subfamily 4-like N-terminal" evidence="1">
    <location>
        <begin position="14"/>
        <end position="121"/>
    </location>
</feature>
<dbReference type="Gene3D" id="3.40.50.2000">
    <property type="entry name" value="Glycogen Phosphorylase B"/>
    <property type="match status" value="1"/>
</dbReference>
<dbReference type="InterPro" id="IPR028098">
    <property type="entry name" value="Glyco_trans_4-like_N"/>
</dbReference>
<feature type="non-terminal residue" evidence="2">
    <location>
        <position position="148"/>
    </location>
</feature>
<name>X1UCP8_9ZZZZ</name>
<reference evidence="2" key="1">
    <citation type="journal article" date="2014" name="Front. Microbiol.">
        <title>High frequency of phylogenetically diverse reductive dehalogenase-homologous genes in deep subseafloor sedimentary metagenomes.</title>
        <authorList>
            <person name="Kawai M."/>
            <person name="Futagami T."/>
            <person name="Toyoda A."/>
            <person name="Takaki Y."/>
            <person name="Nishi S."/>
            <person name="Hori S."/>
            <person name="Arai W."/>
            <person name="Tsubouchi T."/>
            <person name="Morono Y."/>
            <person name="Uchiyama I."/>
            <person name="Ito T."/>
            <person name="Fujiyama A."/>
            <person name="Inagaki F."/>
            <person name="Takami H."/>
        </authorList>
    </citation>
    <scope>NUCLEOTIDE SEQUENCE</scope>
    <source>
        <strain evidence="2">Expedition CK06-06</strain>
    </source>
</reference>
<dbReference type="AlphaFoldDB" id="X1UCP8"/>
<evidence type="ECO:0000313" key="2">
    <source>
        <dbReference type="EMBL" id="GAJ15279.1"/>
    </source>
</evidence>